<reference evidence="6" key="2">
    <citation type="submission" date="2021-01" db="UniProtKB">
        <authorList>
            <consortium name="EnsemblPlants"/>
        </authorList>
    </citation>
    <scope>IDENTIFICATION</scope>
</reference>
<name>A0A7N2MWH9_QUELO</name>
<dbReference type="EMBL" id="LRBV02000010">
    <property type="status" value="NOT_ANNOTATED_CDS"/>
    <property type="molecule type" value="Genomic_DNA"/>
</dbReference>
<keyword evidence="1" id="KW-0479">Metal-binding</keyword>
<accession>A0A7N2MWH9</accession>
<reference evidence="6 7" key="1">
    <citation type="journal article" date="2016" name="G3 (Bethesda)">
        <title>First Draft Assembly and Annotation of the Genome of a California Endemic Oak Quercus lobata Nee (Fagaceae).</title>
        <authorList>
            <person name="Sork V.L."/>
            <person name="Fitz-Gibbon S.T."/>
            <person name="Puiu D."/>
            <person name="Crepeau M."/>
            <person name="Gugger P.F."/>
            <person name="Sherman R."/>
            <person name="Stevens K."/>
            <person name="Langley C.H."/>
            <person name="Pellegrini M."/>
            <person name="Salzberg S.L."/>
        </authorList>
    </citation>
    <scope>NUCLEOTIDE SEQUENCE [LARGE SCALE GENOMIC DNA]</scope>
    <source>
        <strain evidence="6 7">cv. SW786</strain>
    </source>
</reference>
<sequence length="539" mass="61490">MVRKKDRFWSYVEELDGRFKCNFCRRDFAGGAYRIKYHLAGVKGHAIDICTSVPEDVKKEAYLAIGGINKKLNSASSSSNAKESKTTLCSISKDLCQATNSKMCGKKDKSVVDKLLAQLIMVNNISFDVVQTTSFIRFVQGVADYGPEYKLPSNLTLQRKLIPNLMVKVEEYIRRIKNSWSVTGCTLMSSIWSDVDQRAFINVSAYSPSGAIFLNSFEVSRAKITTLYIKDIISSIIDDIGSDKVVQLIIDYTTNFESIGDMLIGKYPRLYITRCAAYGIQMLLKDICEEVDWVKKIVRDAKSIVSYMYKDSIVLSLMAEYTNHKELKHPCTSRFSSGFLMLQSILNVQDELQLLVASSKWKKLNHNERGTSQMVASIIQSIEFWSQGKEALLVLEPLVRVLQLVDSDWSTAGYLYEAMEMEKEAIKQQCASNQDKYMQIWELVNRRCIENIIHPIHAAATFLNPSYMCSEKFVESSEIKDGISFILENLVGIEEREDFMKQVQLYRNKVPSLFTITAKTMLKTSHPSKFNSFNIFYKR</sequence>
<evidence type="ECO:0000259" key="5">
    <source>
        <dbReference type="PROSITE" id="PS50808"/>
    </source>
</evidence>
<evidence type="ECO:0000256" key="2">
    <source>
        <dbReference type="ARBA" id="ARBA00022771"/>
    </source>
</evidence>
<keyword evidence="7" id="KW-1185">Reference proteome</keyword>
<dbReference type="Gramene" id="QL10p062902:mrna">
    <property type="protein sequence ID" value="QL10p062902:mrna:CDS:2"/>
    <property type="gene ID" value="QL10p062902"/>
</dbReference>
<dbReference type="AlphaFoldDB" id="A0A7N2MWH9"/>
<dbReference type="InterPro" id="IPR012337">
    <property type="entry name" value="RNaseH-like_sf"/>
</dbReference>
<dbReference type="Proteomes" id="UP000594261">
    <property type="component" value="Chromosome 10"/>
</dbReference>
<protein>
    <recommendedName>
        <fullName evidence="5">BED-type domain-containing protein</fullName>
    </recommendedName>
</protein>
<dbReference type="OMA" id="FCEHEGH"/>
<dbReference type="Pfam" id="PF04937">
    <property type="entry name" value="DUF659"/>
    <property type="match status" value="1"/>
</dbReference>
<evidence type="ECO:0000313" key="6">
    <source>
        <dbReference type="EnsemblPlants" id="QL10p062902:mrna:CDS:2"/>
    </source>
</evidence>
<evidence type="ECO:0000256" key="3">
    <source>
        <dbReference type="ARBA" id="ARBA00022833"/>
    </source>
</evidence>
<feature type="domain" description="BED-type" evidence="5">
    <location>
        <begin position="3"/>
        <end position="57"/>
    </location>
</feature>
<keyword evidence="3" id="KW-0862">Zinc</keyword>
<dbReference type="PANTHER" id="PTHR32166:SF63">
    <property type="entry name" value="HAT TRANSPOSON SUPERFAMILY PROTEIN"/>
    <property type="match status" value="1"/>
</dbReference>
<evidence type="ECO:0000256" key="4">
    <source>
        <dbReference type="PROSITE-ProRule" id="PRU00027"/>
    </source>
</evidence>
<keyword evidence="2 4" id="KW-0863">Zinc-finger</keyword>
<proteinExistence type="predicted"/>
<dbReference type="SUPFAM" id="SSF53098">
    <property type="entry name" value="Ribonuclease H-like"/>
    <property type="match status" value="1"/>
</dbReference>
<dbReference type="PROSITE" id="PS50808">
    <property type="entry name" value="ZF_BED"/>
    <property type="match status" value="1"/>
</dbReference>
<dbReference type="InterPro" id="IPR007021">
    <property type="entry name" value="DUF659"/>
</dbReference>
<dbReference type="PANTHER" id="PTHR32166">
    <property type="entry name" value="OSJNBA0013A04.12 PROTEIN"/>
    <property type="match status" value="1"/>
</dbReference>
<dbReference type="GO" id="GO:0008270">
    <property type="term" value="F:zinc ion binding"/>
    <property type="evidence" value="ECO:0007669"/>
    <property type="project" value="UniProtKB-KW"/>
</dbReference>
<organism evidence="6 7">
    <name type="scientific">Quercus lobata</name>
    <name type="common">Valley oak</name>
    <dbReference type="NCBI Taxonomy" id="97700"/>
    <lineage>
        <taxon>Eukaryota</taxon>
        <taxon>Viridiplantae</taxon>
        <taxon>Streptophyta</taxon>
        <taxon>Embryophyta</taxon>
        <taxon>Tracheophyta</taxon>
        <taxon>Spermatophyta</taxon>
        <taxon>Magnoliopsida</taxon>
        <taxon>eudicotyledons</taxon>
        <taxon>Gunneridae</taxon>
        <taxon>Pentapetalae</taxon>
        <taxon>rosids</taxon>
        <taxon>fabids</taxon>
        <taxon>Fagales</taxon>
        <taxon>Fagaceae</taxon>
        <taxon>Quercus</taxon>
    </lineage>
</organism>
<evidence type="ECO:0000256" key="1">
    <source>
        <dbReference type="ARBA" id="ARBA00022723"/>
    </source>
</evidence>
<dbReference type="EnsemblPlants" id="QL10p062902:mrna">
    <property type="protein sequence ID" value="QL10p062902:mrna:CDS:2"/>
    <property type="gene ID" value="QL10p062902"/>
</dbReference>
<evidence type="ECO:0000313" key="7">
    <source>
        <dbReference type="Proteomes" id="UP000594261"/>
    </source>
</evidence>
<dbReference type="InParanoid" id="A0A7N2MWH9"/>
<dbReference type="GO" id="GO:0003677">
    <property type="term" value="F:DNA binding"/>
    <property type="evidence" value="ECO:0007669"/>
    <property type="project" value="InterPro"/>
</dbReference>
<dbReference type="SUPFAM" id="SSF140996">
    <property type="entry name" value="Hermes dimerisation domain"/>
    <property type="match status" value="1"/>
</dbReference>
<dbReference type="InterPro" id="IPR003656">
    <property type="entry name" value="Znf_BED"/>
</dbReference>